<evidence type="ECO:0000256" key="5">
    <source>
        <dbReference type="RuleBase" id="RU366074"/>
    </source>
</evidence>
<comment type="caution">
    <text evidence="7">The sequence shown here is derived from an EMBL/GenBank/DDBJ whole genome shotgun (WGS) entry which is preliminary data.</text>
</comment>
<dbReference type="PANTHER" id="PTHR42760:SF133">
    <property type="entry name" value="3-OXOACYL-[ACYL-CARRIER-PROTEIN] REDUCTASE"/>
    <property type="match status" value="1"/>
</dbReference>
<comment type="similarity">
    <text evidence="1 5">Belongs to the short-chain dehydrogenases/reductases (SDR) family.</text>
</comment>
<dbReference type="Pfam" id="PF13561">
    <property type="entry name" value="adh_short_C2"/>
    <property type="match status" value="1"/>
</dbReference>
<dbReference type="SUPFAM" id="SSF51735">
    <property type="entry name" value="NAD(P)-binding Rossmann-fold domains"/>
    <property type="match status" value="1"/>
</dbReference>
<dbReference type="PRINTS" id="PR00080">
    <property type="entry name" value="SDRFAMILY"/>
</dbReference>
<keyword evidence="5" id="KW-0275">Fatty acid biosynthesis</keyword>
<proteinExistence type="inferred from homology"/>
<dbReference type="InterPro" id="IPR011284">
    <property type="entry name" value="3oxo_ACP_reduc"/>
</dbReference>
<dbReference type="NCBIfam" id="NF009466">
    <property type="entry name" value="PRK12826.1-2"/>
    <property type="match status" value="1"/>
</dbReference>
<dbReference type="PRINTS" id="PR00081">
    <property type="entry name" value="GDHRDH"/>
</dbReference>
<evidence type="ECO:0000256" key="4">
    <source>
        <dbReference type="ARBA" id="ARBA00048508"/>
    </source>
</evidence>
<accession>A0ABU9VUQ4</accession>
<dbReference type="RefSeq" id="WP_343186222.1">
    <property type="nucleotide sequence ID" value="NZ_JBCITM010000010.1"/>
</dbReference>
<dbReference type="Gene3D" id="3.40.50.720">
    <property type="entry name" value="NAD(P)-binding Rossmann-like Domain"/>
    <property type="match status" value="1"/>
</dbReference>
<reference evidence="7 8" key="1">
    <citation type="submission" date="2024-04" db="EMBL/GenBank/DDBJ databases">
        <title>Genome sequencing and metabolic network reconstruction of aminoacids and betaine degradation by Anoxynatronum sibiricum.</title>
        <authorList>
            <person name="Detkova E.N."/>
            <person name="Boltjanskaja Y.V."/>
            <person name="Mardanov A.V."/>
            <person name="Kevbrin V."/>
        </authorList>
    </citation>
    <scope>NUCLEOTIDE SEQUENCE [LARGE SCALE GENOMIC DNA]</scope>
    <source>
        <strain evidence="7 8">Z-7981</strain>
    </source>
</reference>
<evidence type="ECO:0000256" key="2">
    <source>
        <dbReference type="ARBA" id="ARBA00012948"/>
    </source>
</evidence>
<sequence length="246" mass="26487">MKLKGKVGIITGAARGIGQATAYQYAREGARVVVCDLNLEMLQETLDELTKMGADKLAYEVDVTDRQTIQQMVDDVMGQWGRIDVLVNNAGITADAQLKKMAEADFDKVIDINLKGVFNCAQMVIPQMIEQGGGVILNASSVVGVYGNFGQTNYAATKWGVIGMTKTWAKELGKNGIRVNAVAPGFILTPMVQKMPENVLDMMKDKSPLKRLGTPEDIAHAYAWLASDEAGFITGTVLSVDGGVVL</sequence>
<protein>
    <recommendedName>
        <fullName evidence="2 5">3-oxoacyl-[acyl-carrier-protein] reductase</fullName>
        <ecNumber evidence="2 5">1.1.1.100</ecNumber>
    </recommendedName>
</protein>
<dbReference type="SMART" id="SM00822">
    <property type="entry name" value="PKS_KR"/>
    <property type="match status" value="1"/>
</dbReference>
<dbReference type="EMBL" id="JBCITM010000010">
    <property type="protein sequence ID" value="MEN1760899.1"/>
    <property type="molecule type" value="Genomic_DNA"/>
</dbReference>
<feature type="domain" description="Ketoreductase" evidence="6">
    <location>
        <begin position="6"/>
        <end position="185"/>
    </location>
</feature>
<dbReference type="NCBIfam" id="NF005559">
    <property type="entry name" value="PRK07231.1"/>
    <property type="match status" value="1"/>
</dbReference>
<dbReference type="NCBIfam" id="TIGR01830">
    <property type="entry name" value="3oxo_ACP_reduc"/>
    <property type="match status" value="1"/>
</dbReference>
<evidence type="ECO:0000313" key="8">
    <source>
        <dbReference type="Proteomes" id="UP001407405"/>
    </source>
</evidence>
<keyword evidence="5" id="KW-0443">Lipid metabolism</keyword>
<dbReference type="InterPro" id="IPR057326">
    <property type="entry name" value="KR_dom"/>
</dbReference>
<keyword evidence="5" id="KW-0521">NADP</keyword>
<keyword evidence="8" id="KW-1185">Reference proteome</keyword>
<dbReference type="PANTHER" id="PTHR42760">
    <property type="entry name" value="SHORT-CHAIN DEHYDROGENASES/REDUCTASES FAMILY MEMBER"/>
    <property type="match status" value="1"/>
</dbReference>
<gene>
    <name evidence="7" type="primary">fabG</name>
    <name evidence="7" type="ORF">AAIG11_10455</name>
</gene>
<dbReference type="InterPro" id="IPR036291">
    <property type="entry name" value="NAD(P)-bd_dom_sf"/>
</dbReference>
<dbReference type="Proteomes" id="UP001407405">
    <property type="component" value="Unassembled WGS sequence"/>
</dbReference>
<keyword evidence="5" id="KW-0444">Lipid biosynthesis</keyword>
<name>A0ABU9VUQ4_9CLOT</name>
<organism evidence="7 8">
    <name type="scientific">Anoxynatronum sibiricum</name>
    <dbReference type="NCBI Taxonomy" id="210623"/>
    <lineage>
        <taxon>Bacteria</taxon>
        <taxon>Bacillati</taxon>
        <taxon>Bacillota</taxon>
        <taxon>Clostridia</taxon>
        <taxon>Eubacteriales</taxon>
        <taxon>Clostridiaceae</taxon>
        <taxon>Anoxynatronum</taxon>
    </lineage>
</organism>
<dbReference type="GO" id="GO:0004316">
    <property type="term" value="F:3-oxoacyl-[acyl-carrier-protein] reductase (NADPH) activity"/>
    <property type="evidence" value="ECO:0007669"/>
    <property type="project" value="UniProtKB-EC"/>
</dbReference>
<evidence type="ECO:0000313" key="7">
    <source>
        <dbReference type="EMBL" id="MEN1760899.1"/>
    </source>
</evidence>
<comment type="subunit">
    <text evidence="5">Homotetramer.</text>
</comment>
<dbReference type="NCBIfam" id="NF004198">
    <property type="entry name" value="PRK05653.1-3"/>
    <property type="match status" value="1"/>
</dbReference>
<comment type="catalytic activity">
    <reaction evidence="4 5">
        <text>a (3R)-hydroxyacyl-[ACP] + NADP(+) = a 3-oxoacyl-[ACP] + NADPH + H(+)</text>
        <dbReference type="Rhea" id="RHEA:17397"/>
        <dbReference type="Rhea" id="RHEA-COMP:9916"/>
        <dbReference type="Rhea" id="RHEA-COMP:9945"/>
        <dbReference type="ChEBI" id="CHEBI:15378"/>
        <dbReference type="ChEBI" id="CHEBI:57783"/>
        <dbReference type="ChEBI" id="CHEBI:58349"/>
        <dbReference type="ChEBI" id="CHEBI:78776"/>
        <dbReference type="ChEBI" id="CHEBI:78827"/>
        <dbReference type="EC" id="1.1.1.100"/>
    </reaction>
</comment>
<dbReference type="CDD" id="cd05333">
    <property type="entry name" value="BKR_SDR_c"/>
    <property type="match status" value="1"/>
</dbReference>
<comment type="function">
    <text evidence="5">Catalyzes the NADPH-dependent reduction of beta-ketoacyl-ACP substrates to beta-hydroxyacyl-ACP products, the first reductive step in the elongation cycle of fatty acid biosynthesis.</text>
</comment>
<dbReference type="InterPro" id="IPR002347">
    <property type="entry name" value="SDR_fam"/>
</dbReference>
<evidence type="ECO:0000256" key="3">
    <source>
        <dbReference type="ARBA" id="ARBA00023002"/>
    </source>
</evidence>
<keyword evidence="3 5" id="KW-0560">Oxidoreductase</keyword>
<dbReference type="EC" id="1.1.1.100" evidence="2 5"/>
<keyword evidence="5" id="KW-0276">Fatty acid metabolism</keyword>
<evidence type="ECO:0000256" key="1">
    <source>
        <dbReference type="ARBA" id="ARBA00006484"/>
    </source>
</evidence>
<evidence type="ECO:0000259" key="6">
    <source>
        <dbReference type="SMART" id="SM00822"/>
    </source>
</evidence>
<comment type="pathway">
    <text evidence="5">Lipid metabolism; fatty acid biosynthesis.</text>
</comment>
<dbReference type="InterPro" id="IPR020904">
    <property type="entry name" value="Sc_DH/Rdtase_CS"/>
</dbReference>
<dbReference type="PROSITE" id="PS00061">
    <property type="entry name" value="ADH_SHORT"/>
    <property type="match status" value="1"/>
</dbReference>